<keyword evidence="1" id="KW-1133">Transmembrane helix</keyword>
<evidence type="ECO:0000313" key="2">
    <source>
        <dbReference type="EMBL" id="KAI1709677.1"/>
    </source>
</evidence>
<feature type="transmembrane region" description="Helical" evidence="1">
    <location>
        <begin position="68"/>
        <end position="94"/>
    </location>
</feature>
<evidence type="ECO:0000313" key="3">
    <source>
        <dbReference type="Proteomes" id="UP001201812"/>
    </source>
</evidence>
<keyword evidence="3" id="KW-1185">Reference proteome</keyword>
<organism evidence="2 3">
    <name type="scientific">Ditylenchus destructor</name>
    <dbReference type="NCBI Taxonomy" id="166010"/>
    <lineage>
        <taxon>Eukaryota</taxon>
        <taxon>Metazoa</taxon>
        <taxon>Ecdysozoa</taxon>
        <taxon>Nematoda</taxon>
        <taxon>Chromadorea</taxon>
        <taxon>Rhabditida</taxon>
        <taxon>Tylenchina</taxon>
        <taxon>Tylenchomorpha</taxon>
        <taxon>Sphaerularioidea</taxon>
        <taxon>Anguinidae</taxon>
        <taxon>Anguininae</taxon>
        <taxon>Ditylenchus</taxon>
    </lineage>
</organism>
<name>A0AAD4MZT8_9BILA</name>
<evidence type="ECO:0000256" key="1">
    <source>
        <dbReference type="SAM" id="Phobius"/>
    </source>
</evidence>
<dbReference type="EMBL" id="JAKKPZ010000029">
    <property type="protein sequence ID" value="KAI1709677.1"/>
    <property type="molecule type" value="Genomic_DNA"/>
</dbReference>
<gene>
    <name evidence="2" type="ORF">DdX_11066</name>
</gene>
<sequence length="133" mass="14613">MSAWINAYACKHYNLNCPQLINPAAEPKPVPAPGYPWTVNQGAGQIAAYPYPGQQPYPDPTGVVTTGLSWGCIVQILIACLLACILLFLIFNWCHRNRTAGRSRDYRHASQIPIALLEKGHLIRSQSPSEVGN</sequence>
<protein>
    <submittedName>
        <fullName evidence="2">Uncharacterized protein</fullName>
    </submittedName>
</protein>
<keyword evidence="1" id="KW-0812">Transmembrane</keyword>
<accession>A0AAD4MZT8</accession>
<comment type="caution">
    <text evidence="2">The sequence shown here is derived from an EMBL/GenBank/DDBJ whole genome shotgun (WGS) entry which is preliminary data.</text>
</comment>
<proteinExistence type="predicted"/>
<dbReference type="AlphaFoldDB" id="A0AAD4MZT8"/>
<reference evidence="2" key="1">
    <citation type="submission" date="2022-01" db="EMBL/GenBank/DDBJ databases">
        <title>Genome Sequence Resource for Two Populations of Ditylenchus destructor, the Migratory Endoparasitic Phytonematode.</title>
        <authorList>
            <person name="Zhang H."/>
            <person name="Lin R."/>
            <person name="Xie B."/>
        </authorList>
    </citation>
    <scope>NUCLEOTIDE SEQUENCE</scope>
    <source>
        <strain evidence="2">BazhouSP</strain>
    </source>
</reference>
<dbReference type="Proteomes" id="UP001201812">
    <property type="component" value="Unassembled WGS sequence"/>
</dbReference>
<keyword evidence="1" id="KW-0472">Membrane</keyword>